<evidence type="ECO:0000256" key="9">
    <source>
        <dbReference type="RuleBase" id="RU365093"/>
    </source>
</evidence>
<keyword evidence="3 9" id="KW-0813">Transport</keyword>
<dbReference type="eggNOG" id="COG0845">
    <property type="taxonomic scope" value="Bacteria"/>
</dbReference>
<proteinExistence type="inferred from homology"/>
<dbReference type="Proteomes" id="UP000003544">
    <property type="component" value="Unassembled WGS sequence"/>
</dbReference>
<comment type="similarity">
    <text evidence="2 9">Belongs to the membrane fusion protein (MFP) (TC 8.A.1) family.</text>
</comment>
<keyword evidence="5 9" id="KW-0997">Cell inner membrane</keyword>
<evidence type="ECO:0000256" key="5">
    <source>
        <dbReference type="ARBA" id="ARBA00022519"/>
    </source>
</evidence>
<feature type="domain" description="CyaD-like alpha-helical hairpin" evidence="11">
    <location>
        <begin position="110"/>
        <end position="305"/>
    </location>
</feature>
<keyword evidence="7 9" id="KW-1133">Transmembrane helix</keyword>
<dbReference type="InterPro" id="IPR059040">
    <property type="entry name" value="HH_CyaD-like"/>
</dbReference>
<keyword evidence="4 9" id="KW-1003">Cell membrane</keyword>
<keyword evidence="6 9" id="KW-0812">Transmembrane</keyword>
<evidence type="ECO:0000256" key="10">
    <source>
        <dbReference type="SAM" id="Coils"/>
    </source>
</evidence>
<dbReference type="PRINTS" id="PR01490">
    <property type="entry name" value="RTXTOXIND"/>
</dbReference>
<dbReference type="NCBIfam" id="TIGR01843">
    <property type="entry name" value="type_I_hlyD"/>
    <property type="match status" value="1"/>
</dbReference>
<feature type="transmembrane region" description="Helical" evidence="9">
    <location>
        <begin position="46"/>
        <end position="66"/>
    </location>
</feature>
<dbReference type="InterPro" id="IPR050739">
    <property type="entry name" value="MFP"/>
</dbReference>
<comment type="subcellular location">
    <subcellularLocation>
        <location evidence="1 9">Cell inner membrane</location>
        <topology evidence="1 9">Single-pass membrane protein</topology>
    </subcellularLocation>
</comment>
<evidence type="ECO:0000256" key="1">
    <source>
        <dbReference type="ARBA" id="ARBA00004377"/>
    </source>
</evidence>
<gene>
    <name evidence="13" type="ORF">MAMP_02739</name>
</gene>
<dbReference type="SUPFAM" id="SSF111369">
    <property type="entry name" value="HlyD-like secretion proteins"/>
    <property type="match status" value="1"/>
</dbReference>
<evidence type="ECO:0000256" key="7">
    <source>
        <dbReference type="ARBA" id="ARBA00022989"/>
    </source>
</evidence>
<keyword evidence="10" id="KW-0175">Coiled coil</keyword>
<evidence type="ECO:0000313" key="14">
    <source>
        <dbReference type="Proteomes" id="UP000003544"/>
    </source>
</evidence>
<name>F5SW24_9GAMM</name>
<sequence length="460" mass="52156">MTDAWQNRHAMGDSNKTRELAAFLPAALEIQEAPPHPIAKWLARSLIVLLVIAIIWACVGEINIVASAEGKIIPSNRVKQIQPLEKSVVKKILIHEGEHVEKGQALIELDSTLTGADKKRLTYERHSAAMQLALKQALLKRLSLPPQSPVEQSTLVLPAGTNETDQVLYQQLLIQQWQEYESQRSSLNNTLRKTRYEQAASQEIIKKLEQTLPIIKKRAQKLQKLHEKNYVSETEYLELEQQRIEQRQDLAAERQRLNQLKEAESEVKHQLQTLTAQTTSQTLQDMAEVQRQIASLDEELTKATDLNNKQILYAPVAGQVQELAINTVGDVVTEAQQLMLIVPSEEQLEVEVFLENKDIGFVHEGMPAELKIHTFPFTKYGVIDGEVTTVSDDATVDEQRGLIYGMHLLMKKNTIWVDNKEVRLMPGMAVTAEVKTGTRRIIEFFLAPLLRHGNESLRER</sequence>
<evidence type="ECO:0000259" key="11">
    <source>
        <dbReference type="Pfam" id="PF25988"/>
    </source>
</evidence>
<dbReference type="AlphaFoldDB" id="F5SW24"/>
<organism evidence="13 14">
    <name type="scientific">Methylophaga aminisulfidivorans MP</name>
    <dbReference type="NCBI Taxonomy" id="1026882"/>
    <lineage>
        <taxon>Bacteria</taxon>
        <taxon>Pseudomonadati</taxon>
        <taxon>Pseudomonadota</taxon>
        <taxon>Gammaproteobacteria</taxon>
        <taxon>Thiotrichales</taxon>
        <taxon>Piscirickettsiaceae</taxon>
        <taxon>Methylophaga</taxon>
    </lineage>
</organism>
<dbReference type="PANTHER" id="PTHR30386:SF27">
    <property type="entry name" value="MEMBRANE FUSION PROTEIN (MFP) FAMILY PROTEIN"/>
    <property type="match status" value="1"/>
</dbReference>
<dbReference type="STRING" id="1026882.MAMP_02739"/>
<dbReference type="Gene3D" id="2.40.50.100">
    <property type="match status" value="1"/>
</dbReference>
<evidence type="ECO:0000256" key="6">
    <source>
        <dbReference type="ARBA" id="ARBA00022692"/>
    </source>
</evidence>
<accession>F5SW24</accession>
<dbReference type="InterPro" id="IPR010129">
    <property type="entry name" value="T1SS_HlyD"/>
</dbReference>
<dbReference type="PANTHER" id="PTHR30386">
    <property type="entry name" value="MEMBRANE FUSION SUBUNIT OF EMRAB-TOLC MULTIDRUG EFFLUX PUMP"/>
    <property type="match status" value="1"/>
</dbReference>
<protein>
    <recommendedName>
        <fullName evidence="9">Membrane fusion protein (MFP) family protein</fullName>
    </recommendedName>
</protein>
<dbReference type="InterPro" id="IPR006144">
    <property type="entry name" value="Secretion_HlyD_CS"/>
</dbReference>
<comment type="caution">
    <text evidence="13">The sequence shown here is derived from an EMBL/GenBank/DDBJ whole genome shotgun (WGS) entry which is preliminary data.</text>
</comment>
<dbReference type="GO" id="GO:0009306">
    <property type="term" value="P:protein secretion"/>
    <property type="evidence" value="ECO:0007669"/>
    <property type="project" value="InterPro"/>
</dbReference>
<dbReference type="Gene3D" id="2.40.30.170">
    <property type="match status" value="1"/>
</dbReference>
<dbReference type="Pfam" id="PF26002">
    <property type="entry name" value="Beta-barrel_AprE"/>
    <property type="match status" value="1"/>
</dbReference>
<dbReference type="EMBL" id="AFIG01000001">
    <property type="protein sequence ID" value="EGL55745.1"/>
    <property type="molecule type" value="Genomic_DNA"/>
</dbReference>
<reference evidence="13 14" key="1">
    <citation type="journal article" date="2011" name="J. Bacteriol.">
        <title>Draft genome sequence of Methylophaga aminisulfidivorans MP T.</title>
        <authorList>
            <person name="Han G.H."/>
            <person name="Kim W."/>
            <person name="Chun J."/>
            <person name="Kim S.W."/>
        </authorList>
    </citation>
    <scope>NUCLEOTIDE SEQUENCE [LARGE SCALE GENOMIC DNA]</scope>
    <source>
        <strain evidence="14">MP(T)</strain>
    </source>
</reference>
<dbReference type="Pfam" id="PF25988">
    <property type="entry name" value="HH_CyaD"/>
    <property type="match status" value="1"/>
</dbReference>
<evidence type="ECO:0000256" key="2">
    <source>
        <dbReference type="ARBA" id="ARBA00009477"/>
    </source>
</evidence>
<feature type="domain" description="AprE-like beta-barrel" evidence="12">
    <location>
        <begin position="348"/>
        <end position="437"/>
    </location>
</feature>
<feature type="coiled-coil region" evidence="10">
    <location>
        <begin position="205"/>
        <end position="306"/>
    </location>
</feature>
<evidence type="ECO:0000256" key="3">
    <source>
        <dbReference type="ARBA" id="ARBA00022448"/>
    </source>
</evidence>
<evidence type="ECO:0000313" key="13">
    <source>
        <dbReference type="EMBL" id="EGL55745.1"/>
    </source>
</evidence>
<dbReference type="PROSITE" id="PS00543">
    <property type="entry name" value="HLYD_FAMILY"/>
    <property type="match status" value="1"/>
</dbReference>
<dbReference type="InterPro" id="IPR058982">
    <property type="entry name" value="Beta-barrel_AprE"/>
</dbReference>
<evidence type="ECO:0000256" key="4">
    <source>
        <dbReference type="ARBA" id="ARBA00022475"/>
    </source>
</evidence>
<keyword evidence="8 9" id="KW-0472">Membrane</keyword>
<keyword evidence="14" id="KW-1185">Reference proteome</keyword>
<evidence type="ECO:0000256" key="8">
    <source>
        <dbReference type="ARBA" id="ARBA00023136"/>
    </source>
</evidence>
<dbReference type="GO" id="GO:0005886">
    <property type="term" value="C:plasma membrane"/>
    <property type="evidence" value="ECO:0007669"/>
    <property type="project" value="UniProtKB-SubCell"/>
</dbReference>
<evidence type="ECO:0000259" key="12">
    <source>
        <dbReference type="Pfam" id="PF26002"/>
    </source>
</evidence>